<proteinExistence type="predicted"/>
<dbReference type="EC" id="6.3.4.19" evidence="1"/>
<keyword evidence="2" id="KW-1185">Reference proteome</keyword>
<organism evidence="1 2">
    <name type="scientific">Miniphocaeibacter halophilus</name>
    <dbReference type="NCBI Taxonomy" id="2931922"/>
    <lineage>
        <taxon>Bacteria</taxon>
        <taxon>Bacillati</taxon>
        <taxon>Bacillota</taxon>
        <taxon>Tissierellia</taxon>
        <taxon>Tissierellales</taxon>
        <taxon>Peptoniphilaceae</taxon>
        <taxon>Miniphocaeibacter</taxon>
    </lineage>
</organism>
<reference evidence="1 2" key="1">
    <citation type="journal article" date="2022" name="Int. J. Syst. Evol. Microbiol.">
        <title>Miniphocaeibacter halophilus sp. nov., an ammonium-tolerant acetate-producing bacterium isolated from a biogas system.</title>
        <authorList>
            <person name="Schnurer A."/>
            <person name="Singh A."/>
            <person name="Bi S."/>
            <person name="Qiao W."/>
            <person name="Westerholm M."/>
        </authorList>
    </citation>
    <scope>NUCLEOTIDE SEQUENCE [LARGE SCALE GENOMIC DNA]</scope>
    <source>
        <strain evidence="1 2">AMB_01</strain>
    </source>
</reference>
<keyword evidence="1" id="KW-0436">Ligase</keyword>
<protein>
    <submittedName>
        <fullName evidence="1">tRNA lysidine(34) synthetase TilS</fullName>
        <ecNumber evidence="1">6.3.4.19</ecNumber>
    </submittedName>
</protein>
<evidence type="ECO:0000313" key="2">
    <source>
        <dbReference type="Proteomes" id="UP000595814"/>
    </source>
</evidence>
<sequence length="470" mass="55185">MGQRIINKPDLSGFLFLAMIINKVEDFIKEKNLILNGDKIVVGFSGGPDSVFLLYLLNNIRDKYNLEIVAVHINHLIREDDARRDEEFSREFASRLNIKFVSYKKDVISYAKEKGLSVEDAGRRIRYNVFNDEAKKLGPNAKIVVGHHKDDLVETIFLNFLRGSGSNGLIGIQEKNRNIIRPILCLEKSEIINFLKSNNISYVEDYTNLENDYRRNKIRNELIPYIKENFNPNITNTIRNMSNIIKDEQEFIEEYSNNLNLIKEVNNNICLNIEELKIQSRAIQRNLIIKAYEKINGNRKDLSFENIESILELIYKKNSSFEIKNYRIYNYNNNIIFSIKKKIKYKKIDYKINEKITFNDYIIKSEIVDNTGNLELNKNIAYFNTDILKGDLIIRSREIGDTIKLEGFTKKVKDIFIDKKINKYNRDLIPLIEFNNEILWIMGIRRSSLYKINKNMKKVVKISFERVING</sequence>
<dbReference type="Proteomes" id="UP000595814">
    <property type="component" value="Chromosome"/>
</dbReference>
<accession>A0AC61MR38</accession>
<name>A0AC61MR38_9FIRM</name>
<evidence type="ECO:0000313" key="1">
    <source>
        <dbReference type="EMBL" id="QQK07937.1"/>
    </source>
</evidence>
<gene>
    <name evidence="1" type="primary">tilS</name>
    <name evidence="1" type="ORF">JFY71_11840</name>
</gene>
<dbReference type="EMBL" id="CP066744">
    <property type="protein sequence ID" value="QQK07937.1"/>
    <property type="molecule type" value="Genomic_DNA"/>
</dbReference>